<keyword evidence="2" id="KW-1185">Reference proteome</keyword>
<evidence type="ECO:0000313" key="1">
    <source>
        <dbReference type="EMBL" id="GAA6196777.1"/>
    </source>
</evidence>
<sequence>MLPPTPIASRCNRSSWGWRRAFGTAPPPTGGELIHKLDDGRERYLDLNSDLCPAKFPSELAQLLSGAAKGGCDHLMRSRRPAQILCP</sequence>
<protein>
    <submittedName>
        <fullName evidence="1">Uncharacterized protein</fullName>
    </submittedName>
</protein>
<comment type="caution">
    <text evidence="1">The sequence shown here is derived from an EMBL/GenBank/DDBJ whole genome shotgun (WGS) entry which is preliminary data.</text>
</comment>
<organism evidence="1 2">
    <name type="scientific">Pseudophaeobacter arcticus</name>
    <dbReference type="NCBI Taxonomy" id="385492"/>
    <lineage>
        <taxon>Bacteria</taxon>
        <taxon>Pseudomonadati</taxon>
        <taxon>Pseudomonadota</taxon>
        <taxon>Alphaproteobacteria</taxon>
        <taxon>Rhodobacterales</taxon>
        <taxon>Paracoccaceae</taxon>
        <taxon>Pseudophaeobacter</taxon>
    </lineage>
</organism>
<evidence type="ECO:0000313" key="2">
    <source>
        <dbReference type="Proteomes" id="UP001441944"/>
    </source>
</evidence>
<name>A0ABQ0ALN0_9RHOB</name>
<accession>A0ABQ0ALN0</accession>
<dbReference type="Proteomes" id="UP001441944">
    <property type="component" value="Unassembled WGS sequence"/>
</dbReference>
<gene>
    <name evidence="1" type="ORF">NBRC116598_22210</name>
</gene>
<dbReference type="EMBL" id="BAABWU010000007">
    <property type="protein sequence ID" value="GAA6196777.1"/>
    <property type="molecule type" value="Genomic_DNA"/>
</dbReference>
<reference evidence="1 2" key="1">
    <citation type="submission" date="2024-04" db="EMBL/GenBank/DDBJ databases">
        <title>Draft genome sequence of Pseudophaeobacter arcticus NBRC 116598.</title>
        <authorList>
            <person name="Miyakawa T."/>
            <person name="Kusuya Y."/>
            <person name="Miura T."/>
        </authorList>
    </citation>
    <scope>NUCLEOTIDE SEQUENCE [LARGE SCALE GENOMIC DNA]</scope>
    <source>
        <strain evidence="1 2">SU-CL00105</strain>
    </source>
</reference>
<proteinExistence type="predicted"/>